<dbReference type="SUPFAM" id="SSF53649">
    <property type="entry name" value="Alkaline phosphatase-like"/>
    <property type="match status" value="1"/>
</dbReference>
<evidence type="ECO:0000256" key="2">
    <source>
        <dbReference type="ARBA" id="ARBA00022723"/>
    </source>
</evidence>
<dbReference type="GO" id="GO:0004065">
    <property type="term" value="F:arylsulfatase activity"/>
    <property type="evidence" value="ECO:0007669"/>
    <property type="project" value="UniProtKB-EC"/>
</dbReference>
<keyword evidence="4" id="KW-0106">Calcium</keyword>
<organism evidence="7 8">
    <name type="scientific">Formosa agariphila (strain DSM 15362 / KCTC 12365 / LMG 23005 / KMM 3901 / M-2Alg 35-1)</name>
    <dbReference type="NCBI Taxonomy" id="1347342"/>
    <lineage>
        <taxon>Bacteria</taxon>
        <taxon>Pseudomonadati</taxon>
        <taxon>Bacteroidota</taxon>
        <taxon>Flavobacteriia</taxon>
        <taxon>Flavobacteriales</taxon>
        <taxon>Flavobacteriaceae</taxon>
        <taxon>Formosa</taxon>
    </lineage>
</organism>
<evidence type="ECO:0000259" key="6">
    <source>
        <dbReference type="Pfam" id="PF00884"/>
    </source>
</evidence>
<dbReference type="GO" id="GO:0046872">
    <property type="term" value="F:metal ion binding"/>
    <property type="evidence" value="ECO:0007669"/>
    <property type="project" value="UniProtKB-KW"/>
</dbReference>
<protein>
    <submittedName>
        <fullName evidence="7">Arylsulfatase</fullName>
        <ecNumber evidence="7">3.1.6.1</ecNumber>
    </submittedName>
</protein>
<dbReference type="EMBL" id="HG315671">
    <property type="protein sequence ID" value="CDF79827.1"/>
    <property type="molecule type" value="Genomic_DNA"/>
</dbReference>
<evidence type="ECO:0000256" key="1">
    <source>
        <dbReference type="ARBA" id="ARBA00008779"/>
    </source>
</evidence>
<evidence type="ECO:0000313" key="8">
    <source>
        <dbReference type="Proteomes" id="UP000016160"/>
    </source>
</evidence>
<accession>T2KLS4</accession>
<reference evidence="7 8" key="1">
    <citation type="journal article" date="2013" name="Appl. Environ. Microbiol.">
        <title>The genome of the alga-associated marine flavobacterium Formosa agariphila KMM 3901T reveals a broad potential for degradation of algal polysaccharides.</title>
        <authorList>
            <person name="Mann A.J."/>
            <person name="Hahnke R.L."/>
            <person name="Huang S."/>
            <person name="Werner J."/>
            <person name="Xing P."/>
            <person name="Barbeyron T."/>
            <person name="Huettel B."/>
            <person name="Stueber K."/>
            <person name="Reinhardt R."/>
            <person name="Harder J."/>
            <person name="Gloeckner F.O."/>
            <person name="Amann R.I."/>
            <person name="Teeling H."/>
        </authorList>
    </citation>
    <scope>NUCLEOTIDE SEQUENCE [LARGE SCALE GENOMIC DNA]</scope>
    <source>
        <strain evidence="8">DSM 15362 / KCTC 12365 / LMG 23005 / KMM 3901</strain>
    </source>
</reference>
<dbReference type="InterPro" id="IPR017850">
    <property type="entry name" value="Alkaline_phosphatase_core_sf"/>
</dbReference>
<dbReference type="InterPro" id="IPR000917">
    <property type="entry name" value="Sulfatase_N"/>
</dbReference>
<evidence type="ECO:0000256" key="5">
    <source>
        <dbReference type="SAM" id="MobiDB-lite"/>
    </source>
</evidence>
<name>T2KLS4_FORAG</name>
<dbReference type="eggNOG" id="COG3119">
    <property type="taxonomic scope" value="Bacteria"/>
</dbReference>
<dbReference type="Gene3D" id="3.40.720.10">
    <property type="entry name" value="Alkaline Phosphatase, subunit A"/>
    <property type="match status" value="1"/>
</dbReference>
<keyword evidence="8" id="KW-1185">Reference proteome</keyword>
<dbReference type="PANTHER" id="PTHR42693">
    <property type="entry name" value="ARYLSULFATASE FAMILY MEMBER"/>
    <property type="match status" value="1"/>
</dbReference>
<dbReference type="AlphaFoldDB" id="T2KLS4"/>
<dbReference type="PROSITE" id="PS00149">
    <property type="entry name" value="SULFATASE_2"/>
    <property type="match status" value="1"/>
</dbReference>
<dbReference type="PATRIC" id="fig|1347342.6.peg.2122"/>
<feature type="domain" description="Sulfatase N-terminal" evidence="6">
    <location>
        <begin position="26"/>
        <end position="363"/>
    </location>
</feature>
<keyword evidence="3 7" id="KW-0378">Hydrolase</keyword>
<dbReference type="InterPro" id="IPR050738">
    <property type="entry name" value="Sulfatase"/>
</dbReference>
<gene>
    <name evidence="7" type="ORF">BN863_21150</name>
</gene>
<feature type="region of interest" description="Disordered" evidence="5">
    <location>
        <begin position="297"/>
        <end position="322"/>
    </location>
</feature>
<dbReference type="RefSeq" id="WP_197539156.1">
    <property type="nucleotide sequence ID" value="NZ_HG315671.1"/>
</dbReference>
<keyword evidence="2" id="KW-0479">Metal-binding</keyword>
<dbReference type="InterPro" id="IPR024607">
    <property type="entry name" value="Sulfatase_CS"/>
</dbReference>
<proteinExistence type="inferred from homology"/>
<dbReference type="PANTHER" id="PTHR42693:SF53">
    <property type="entry name" value="ENDO-4-O-SULFATASE"/>
    <property type="match status" value="1"/>
</dbReference>
<dbReference type="Proteomes" id="UP000016160">
    <property type="component" value="Chromosome"/>
</dbReference>
<evidence type="ECO:0000256" key="4">
    <source>
        <dbReference type="ARBA" id="ARBA00022837"/>
    </source>
</evidence>
<sequence>MNSEKYTFVLLIFMLFLNITQAQEKPNFLVIVADDLGYADLGFNGCKDIETPNLDQLANNGVKFTNGYVTHPYCGPSRAGLITGRYQARFGLEINLTNSYFDAYNGLPTTEKTFGTRLKTAGYRTGIIGKWHLGGAYNFHPNNRGFDYFYGFLSGGHIYWPKNVNTTIPLTIGTSNKPHYSANEGGFMPLKRNNNTAEFNEYLTTALSKDAANFIKDSKEPFCLYLAYNAPHSPLEAPKELINKYSNIEHKERRIYAAMVDAMDQGIGMVIKALEESGKLENTLIFFISDNGGIVDNKRQESKPRNEHQDWGDNSPYRGGKGSMLEGGNHVPFIAYWPKGFKGGTSYNLPVSSLDITATIVALGNGDTSGHKLEGVNLIPYIKGDNKTAPH</sequence>
<evidence type="ECO:0000256" key="3">
    <source>
        <dbReference type="ARBA" id="ARBA00022801"/>
    </source>
</evidence>
<dbReference type="Pfam" id="PF00884">
    <property type="entry name" value="Sulfatase"/>
    <property type="match status" value="1"/>
</dbReference>
<feature type="compositionally biased region" description="Basic and acidic residues" evidence="5">
    <location>
        <begin position="297"/>
        <end position="311"/>
    </location>
</feature>
<dbReference type="HOGENOM" id="CLU_006332_10_2_10"/>
<comment type="similarity">
    <text evidence="1">Belongs to the sulfatase family.</text>
</comment>
<dbReference type="STRING" id="1347342.BN863_21150"/>
<evidence type="ECO:0000313" key="7">
    <source>
        <dbReference type="EMBL" id="CDF79827.1"/>
    </source>
</evidence>
<dbReference type="EC" id="3.1.6.1" evidence="7"/>